<organism evidence="3 4">
    <name type="scientific">Neokomagataea anthophila</name>
    <dbReference type="NCBI Taxonomy" id="2826925"/>
    <lineage>
        <taxon>Bacteria</taxon>
        <taxon>Pseudomonadati</taxon>
        <taxon>Pseudomonadota</taxon>
        <taxon>Alphaproteobacteria</taxon>
        <taxon>Acetobacterales</taxon>
        <taxon>Acetobacteraceae</taxon>
        <taxon>Neokomagataea</taxon>
    </lineage>
</organism>
<keyword evidence="1" id="KW-0378">Hydrolase</keyword>
<protein>
    <recommendedName>
        <fullName evidence="5">Acid phosphatase</fullName>
    </recommendedName>
</protein>
<dbReference type="EMBL" id="JAGRQH010000008">
    <property type="protein sequence ID" value="MBR0560452.1"/>
    <property type="molecule type" value="Genomic_DNA"/>
</dbReference>
<evidence type="ECO:0000256" key="1">
    <source>
        <dbReference type="ARBA" id="ARBA00022801"/>
    </source>
</evidence>
<keyword evidence="2" id="KW-0732">Signal</keyword>
<proteinExistence type="predicted"/>
<dbReference type="Gene3D" id="3.40.720.10">
    <property type="entry name" value="Alkaline Phosphatase, subunit A"/>
    <property type="match status" value="1"/>
</dbReference>
<dbReference type="RefSeq" id="WP_211682853.1">
    <property type="nucleotide sequence ID" value="NZ_JAGRQH010000008.1"/>
</dbReference>
<dbReference type="InterPro" id="IPR007312">
    <property type="entry name" value="Phosphoesterase"/>
</dbReference>
<name>A0ABS5E969_9PROT</name>
<comment type="caution">
    <text evidence="3">The sequence shown here is derived from an EMBL/GenBank/DDBJ whole genome shotgun (WGS) entry which is preliminary data.</text>
</comment>
<feature type="signal peptide" evidence="2">
    <location>
        <begin position="1"/>
        <end position="21"/>
    </location>
</feature>
<feature type="chain" id="PRO_5045604321" description="Acid phosphatase" evidence="2">
    <location>
        <begin position="22"/>
        <end position="338"/>
    </location>
</feature>
<evidence type="ECO:0000313" key="3">
    <source>
        <dbReference type="EMBL" id="MBR0560452.1"/>
    </source>
</evidence>
<keyword evidence="4" id="KW-1185">Reference proteome</keyword>
<sequence>MRLFLALAATTVLGTLTPAFASPTTSHKNVRLENVPRYDTVILIEMENRQYDEIIGAQPASSPHMTALAARYNVATQYYSVTHPSEPNYISLMAGNQEGILDDDPWYCQADGTQATGGAALVNGLPDTAPHDRACAGIKKVKPYVAHHFTVPNFFAQLNQAHISWSMYLQSVPTDPKTGATIPQTPTFPAPDDESADIRGLYASKHNPADNFDDIRGKLGFLEHNRTETAFFNDLTHDRLPRFAYFVPDQCHDDHGPSGPMLQHQQCIGKGYGPSPLLTSGDNYVQSLVDHIQASPLWRSRRNAAIIILYDEDDSGGPAFKVAAVTFRYYPDNPIKEL</sequence>
<dbReference type="PANTHER" id="PTHR31956">
    <property type="entry name" value="NON-SPECIFIC PHOSPHOLIPASE C4-RELATED"/>
    <property type="match status" value="1"/>
</dbReference>
<evidence type="ECO:0000313" key="4">
    <source>
        <dbReference type="Proteomes" id="UP000677812"/>
    </source>
</evidence>
<evidence type="ECO:0000256" key="2">
    <source>
        <dbReference type="SAM" id="SignalP"/>
    </source>
</evidence>
<reference evidence="3 4" key="1">
    <citation type="submission" date="2021-04" db="EMBL/GenBank/DDBJ databases">
        <title>The complete genome sequence of Neokomagataea sp. TBRC 2177.</title>
        <authorList>
            <person name="Charoenyingcharoen P."/>
            <person name="Yukphan P."/>
        </authorList>
    </citation>
    <scope>NUCLEOTIDE SEQUENCE [LARGE SCALE GENOMIC DNA]</scope>
    <source>
        <strain evidence="3 4">TBRC 2177</strain>
    </source>
</reference>
<evidence type="ECO:0008006" key="5">
    <source>
        <dbReference type="Google" id="ProtNLM"/>
    </source>
</evidence>
<dbReference type="Proteomes" id="UP000677812">
    <property type="component" value="Unassembled WGS sequence"/>
</dbReference>
<dbReference type="InterPro" id="IPR017850">
    <property type="entry name" value="Alkaline_phosphatase_core_sf"/>
</dbReference>
<gene>
    <name evidence="3" type="ORF">KB213_10350</name>
</gene>
<dbReference type="PANTHER" id="PTHR31956:SF8">
    <property type="entry name" value="ACID PHOSPHATASE PHOA (AFU_ORTHOLOGUE AFUA_1G03570)"/>
    <property type="match status" value="1"/>
</dbReference>
<dbReference type="Pfam" id="PF04185">
    <property type="entry name" value="Phosphoesterase"/>
    <property type="match status" value="1"/>
</dbReference>
<accession>A0ABS5E969</accession>